<name>A0A1I7V1K7_9PELO</name>
<reference evidence="2" key="1">
    <citation type="submission" date="2016-11" db="UniProtKB">
        <authorList>
            <consortium name="WormBaseParasite"/>
        </authorList>
    </citation>
    <scope>IDENTIFICATION</scope>
</reference>
<protein>
    <submittedName>
        <fullName evidence="2">Ski_Sno domain-containing protein</fullName>
    </submittedName>
</protein>
<dbReference type="WBParaSite" id="Csp11.Scaffold630.g21481.t1">
    <property type="protein sequence ID" value="Csp11.Scaffold630.g21481.t1"/>
    <property type="gene ID" value="Csp11.Scaffold630.g21481"/>
</dbReference>
<evidence type="ECO:0000313" key="1">
    <source>
        <dbReference type="Proteomes" id="UP000095282"/>
    </source>
</evidence>
<sequence length="220" mass="23758">MSNIYRPDPIYLIRWFKPCGPCSGEPVVLGDGGPSAFKKYEETLFTLANLARSTQRNLEILAASNSNAVSALETINALAPVFAKAPTSANAIVLALTPIWNRNASLLALPQKLVSLSGSAPRSAPMVPIIDLTSSTPNTTTSDMTLDRTASAPPPEGFPLAPNPLADLHRCKSEIPIMHVVKQEVMKVDESEDDEVEQINIKLELEPIEVKLEVVSDSEN</sequence>
<accession>A0A1I7V1K7</accession>
<dbReference type="Proteomes" id="UP000095282">
    <property type="component" value="Unplaced"/>
</dbReference>
<proteinExistence type="predicted"/>
<organism evidence="1 2">
    <name type="scientific">Caenorhabditis tropicalis</name>
    <dbReference type="NCBI Taxonomy" id="1561998"/>
    <lineage>
        <taxon>Eukaryota</taxon>
        <taxon>Metazoa</taxon>
        <taxon>Ecdysozoa</taxon>
        <taxon>Nematoda</taxon>
        <taxon>Chromadorea</taxon>
        <taxon>Rhabditida</taxon>
        <taxon>Rhabditina</taxon>
        <taxon>Rhabditomorpha</taxon>
        <taxon>Rhabditoidea</taxon>
        <taxon>Rhabditidae</taxon>
        <taxon>Peloderinae</taxon>
        <taxon>Caenorhabditis</taxon>
    </lineage>
</organism>
<evidence type="ECO:0000313" key="2">
    <source>
        <dbReference type="WBParaSite" id="Csp11.Scaffold630.g21481.t1"/>
    </source>
</evidence>
<dbReference type="AlphaFoldDB" id="A0A1I7V1K7"/>
<keyword evidence="1" id="KW-1185">Reference proteome</keyword>